<dbReference type="EMBL" id="RDRA01000060">
    <property type="protein sequence ID" value="RXG84495.1"/>
    <property type="molecule type" value="Genomic_DNA"/>
</dbReference>
<keyword evidence="2" id="KW-1185">Reference proteome</keyword>
<dbReference type="Proteomes" id="UP000289946">
    <property type="component" value="Unassembled WGS sequence"/>
</dbReference>
<gene>
    <name evidence="1" type="ORF">EAS62_39725</name>
</gene>
<organism evidence="1 2">
    <name type="scientific">Bradyrhizobium zhanjiangense</name>
    <dbReference type="NCBI Taxonomy" id="1325107"/>
    <lineage>
        <taxon>Bacteria</taxon>
        <taxon>Pseudomonadati</taxon>
        <taxon>Pseudomonadota</taxon>
        <taxon>Alphaproteobacteria</taxon>
        <taxon>Hyphomicrobiales</taxon>
        <taxon>Nitrobacteraceae</taxon>
        <taxon>Bradyrhizobium</taxon>
    </lineage>
</organism>
<comment type="caution">
    <text evidence="1">The sequence shown here is derived from an EMBL/GenBank/DDBJ whole genome shotgun (WGS) entry which is preliminary data.</text>
</comment>
<sequence>MEYRLYSHISMNWAGKPLQSLQVMLAFIRSTTTTAGLTVETELDEGMYRKGRTATERQLRELALSPHDVCPRWNYTFTPRLTS</sequence>
<protein>
    <recommendedName>
        <fullName evidence="3">Transposase</fullName>
    </recommendedName>
</protein>
<reference evidence="1 2" key="1">
    <citation type="submission" date="2018-10" db="EMBL/GenBank/DDBJ databases">
        <title>Bradyrhizobium sp. nov., isolated from effective nodules of peanut in China.</title>
        <authorList>
            <person name="Li Y."/>
        </authorList>
    </citation>
    <scope>NUCLEOTIDE SEQUENCE [LARGE SCALE GENOMIC DNA]</scope>
    <source>
        <strain evidence="1 2">CCBAU 51781</strain>
    </source>
</reference>
<dbReference type="InterPro" id="IPR011518">
    <property type="entry name" value="Transposase_36"/>
</dbReference>
<evidence type="ECO:0008006" key="3">
    <source>
        <dbReference type="Google" id="ProtNLM"/>
    </source>
</evidence>
<evidence type="ECO:0000313" key="2">
    <source>
        <dbReference type="Proteomes" id="UP000289946"/>
    </source>
</evidence>
<name>A0ABY0D898_9BRAD</name>
<accession>A0ABY0D898</accession>
<evidence type="ECO:0000313" key="1">
    <source>
        <dbReference type="EMBL" id="RXG84495.1"/>
    </source>
</evidence>
<proteinExistence type="predicted"/>
<dbReference type="Pfam" id="PF07592">
    <property type="entry name" value="DDE_Tnp_ISAZ013"/>
    <property type="match status" value="1"/>
</dbReference>
<dbReference type="RefSeq" id="WP_420809192.1">
    <property type="nucleotide sequence ID" value="NZ_RDRA01000060.1"/>
</dbReference>